<dbReference type="Proteomes" id="UP000249799">
    <property type="component" value="Chromosome"/>
</dbReference>
<dbReference type="RefSeq" id="WP_111334816.1">
    <property type="nucleotide sequence ID" value="NZ_CP030032.1"/>
</dbReference>
<dbReference type="KEGG" id="bsed:DN745_11045"/>
<protein>
    <submittedName>
        <fullName evidence="3">Uncharacterized protein</fullName>
    </submittedName>
</protein>
<dbReference type="PROSITE" id="PS51857">
    <property type="entry name" value="CSD_2"/>
    <property type="match status" value="1"/>
</dbReference>
<dbReference type="Gene3D" id="2.40.50.140">
    <property type="entry name" value="Nucleic acid-binding proteins"/>
    <property type="match status" value="1"/>
</dbReference>
<comment type="subcellular location">
    <subcellularLocation>
        <location evidence="1">Cytoplasm</location>
    </subcellularLocation>
</comment>
<dbReference type="PRINTS" id="PR00050">
    <property type="entry name" value="COLDSHOCK"/>
</dbReference>
<keyword evidence="4" id="KW-1185">Reference proteome</keyword>
<keyword evidence="2" id="KW-0963">Cytoplasm</keyword>
<dbReference type="PIRSF" id="PIRSF002599">
    <property type="entry name" value="Cold_shock_A"/>
    <property type="match status" value="1"/>
</dbReference>
<dbReference type="InterPro" id="IPR011129">
    <property type="entry name" value="CSD"/>
</dbReference>
<evidence type="ECO:0000313" key="3">
    <source>
        <dbReference type="EMBL" id="AWV89846.1"/>
    </source>
</evidence>
<dbReference type="PANTHER" id="PTHR11544">
    <property type="entry name" value="COLD SHOCK DOMAIN CONTAINING PROTEINS"/>
    <property type="match status" value="1"/>
</dbReference>
<dbReference type="GO" id="GO:0003676">
    <property type="term" value="F:nucleic acid binding"/>
    <property type="evidence" value="ECO:0007669"/>
    <property type="project" value="InterPro"/>
</dbReference>
<dbReference type="InterPro" id="IPR002059">
    <property type="entry name" value="CSP_DNA-bd"/>
</dbReference>
<accession>A0A2Z4FM65</accession>
<sequence length="84" mass="9225">MAYGQVTWSNPTKGFGIITQSDEEAIFVHYSQVFGGEERFLNAGDAVEFELVRGPSGLHAVNVRVCERRPEADAKQPQSLGDRG</sequence>
<dbReference type="EMBL" id="CP030032">
    <property type="protein sequence ID" value="AWV89846.1"/>
    <property type="molecule type" value="Genomic_DNA"/>
</dbReference>
<evidence type="ECO:0000313" key="4">
    <source>
        <dbReference type="Proteomes" id="UP000249799"/>
    </source>
</evidence>
<evidence type="ECO:0000256" key="1">
    <source>
        <dbReference type="ARBA" id="ARBA00004496"/>
    </source>
</evidence>
<reference evidence="3 4" key="1">
    <citation type="submission" date="2018-06" db="EMBL/GenBank/DDBJ databases">
        <title>Lujinxingia sediminis gen. nov. sp. nov., a new facultative anaerobic member of the class Deltaproteobacteria, and proposal of Lujinxingaceae fam. nov.</title>
        <authorList>
            <person name="Guo L.-Y."/>
            <person name="Li C.-M."/>
            <person name="Wang S."/>
            <person name="Du Z.-J."/>
        </authorList>
    </citation>
    <scope>NUCLEOTIDE SEQUENCE [LARGE SCALE GENOMIC DNA]</scope>
    <source>
        <strain evidence="3 4">FA350</strain>
    </source>
</reference>
<dbReference type="GO" id="GO:0005737">
    <property type="term" value="C:cytoplasm"/>
    <property type="evidence" value="ECO:0007669"/>
    <property type="project" value="UniProtKB-SubCell"/>
</dbReference>
<gene>
    <name evidence="3" type="ORF">DN745_11045</name>
</gene>
<dbReference type="InterPro" id="IPR050181">
    <property type="entry name" value="Cold_shock_domain"/>
</dbReference>
<dbReference type="SMART" id="SM00357">
    <property type="entry name" value="CSP"/>
    <property type="match status" value="1"/>
</dbReference>
<organism evidence="3 4">
    <name type="scientific">Bradymonas sediminis</name>
    <dbReference type="NCBI Taxonomy" id="1548548"/>
    <lineage>
        <taxon>Bacteria</taxon>
        <taxon>Deltaproteobacteria</taxon>
        <taxon>Bradymonadales</taxon>
        <taxon>Bradymonadaceae</taxon>
        <taxon>Bradymonas</taxon>
    </lineage>
</organism>
<dbReference type="InterPro" id="IPR012156">
    <property type="entry name" value="Cold_shock_CspA"/>
</dbReference>
<proteinExistence type="predicted"/>
<dbReference type="SUPFAM" id="SSF50249">
    <property type="entry name" value="Nucleic acid-binding proteins"/>
    <property type="match status" value="1"/>
</dbReference>
<dbReference type="InterPro" id="IPR012340">
    <property type="entry name" value="NA-bd_OB-fold"/>
</dbReference>
<dbReference type="OrthoDB" id="9800919at2"/>
<dbReference type="Pfam" id="PF00313">
    <property type="entry name" value="CSD"/>
    <property type="match status" value="1"/>
</dbReference>
<dbReference type="AlphaFoldDB" id="A0A2Z4FM65"/>
<name>A0A2Z4FM65_9DELT</name>
<evidence type="ECO:0000256" key="2">
    <source>
        <dbReference type="ARBA" id="ARBA00022490"/>
    </source>
</evidence>